<name>A0ABQ1C3T1_9MYCO</name>
<organism evidence="1 2">
    <name type="scientific">Mycobacterium paragordonae</name>
    <dbReference type="NCBI Taxonomy" id="1389713"/>
    <lineage>
        <taxon>Bacteria</taxon>
        <taxon>Bacillati</taxon>
        <taxon>Actinomycetota</taxon>
        <taxon>Actinomycetes</taxon>
        <taxon>Mycobacteriales</taxon>
        <taxon>Mycobacteriaceae</taxon>
        <taxon>Mycobacterium</taxon>
    </lineage>
</organism>
<dbReference type="EMBL" id="BLKX01000001">
    <property type="protein sequence ID" value="GFG79103.1"/>
    <property type="molecule type" value="Genomic_DNA"/>
</dbReference>
<gene>
    <name evidence="1" type="ORF">MPRG_23790</name>
</gene>
<evidence type="ECO:0000313" key="2">
    <source>
        <dbReference type="Proteomes" id="UP000465240"/>
    </source>
</evidence>
<keyword evidence="2" id="KW-1185">Reference proteome</keyword>
<accession>A0ABQ1C3T1</accession>
<proteinExistence type="predicted"/>
<evidence type="ECO:0000313" key="1">
    <source>
        <dbReference type="EMBL" id="GFG79103.1"/>
    </source>
</evidence>
<reference evidence="1 2" key="1">
    <citation type="journal article" date="2019" name="Emerg. Microbes Infect.">
        <title>Comprehensive subspecies identification of 175 nontuberculous mycobacteria species based on 7547 genomic profiles.</title>
        <authorList>
            <person name="Matsumoto Y."/>
            <person name="Kinjo T."/>
            <person name="Motooka D."/>
            <person name="Nabeya D."/>
            <person name="Jung N."/>
            <person name="Uechi K."/>
            <person name="Horii T."/>
            <person name="Iida T."/>
            <person name="Fujita J."/>
            <person name="Nakamura S."/>
        </authorList>
    </citation>
    <scope>NUCLEOTIDE SEQUENCE [LARGE SCALE GENOMIC DNA]</scope>
    <source>
        <strain evidence="1 2">JCM 18565</strain>
    </source>
</reference>
<evidence type="ECO:0008006" key="3">
    <source>
        <dbReference type="Google" id="ProtNLM"/>
    </source>
</evidence>
<dbReference type="Proteomes" id="UP000465240">
    <property type="component" value="Unassembled WGS sequence"/>
</dbReference>
<sequence length="77" mass="8661">MAWFWNARNLLNDISVLGGRYGYLQQRFGPDHPDTVAARVDHRVARIRAFARELLADTGPLNEKQINSILAVLRGAS</sequence>
<protein>
    <recommendedName>
        <fullName evidence="3">Tetratricopeptide repeat protein</fullName>
    </recommendedName>
</protein>
<comment type="caution">
    <text evidence="1">The sequence shown here is derived from an EMBL/GenBank/DDBJ whole genome shotgun (WGS) entry which is preliminary data.</text>
</comment>